<sequence>SGLFLLGQQQFYSWPSQEEQARSRSKDESTCSESANVGASATRARSCRTRYTVAPTVEGSDSDKEGRQSEKPQKQTRKKLWDASSQDEGSIQFDDNIEVDMTVPQDSPGTVIKRTLRSRKK</sequence>
<dbReference type="AlphaFoldDB" id="A0A1B6LIV1"/>
<gene>
    <name evidence="2" type="ORF">g.15817</name>
</gene>
<organism evidence="2">
    <name type="scientific">Graphocephala atropunctata</name>
    <dbReference type="NCBI Taxonomy" id="36148"/>
    <lineage>
        <taxon>Eukaryota</taxon>
        <taxon>Metazoa</taxon>
        <taxon>Ecdysozoa</taxon>
        <taxon>Arthropoda</taxon>
        <taxon>Hexapoda</taxon>
        <taxon>Insecta</taxon>
        <taxon>Pterygota</taxon>
        <taxon>Neoptera</taxon>
        <taxon>Paraneoptera</taxon>
        <taxon>Hemiptera</taxon>
        <taxon>Auchenorrhyncha</taxon>
        <taxon>Membracoidea</taxon>
        <taxon>Cicadellidae</taxon>
        <taxon>Cicadellinae</taxon>
        <taxon>Cicadellini</taxon>
        <taxon>Graphocephala</taxon>
    </lineage>
</organism>
<accession>A0A1B6LIV1</accession>
<feature type="region of interest" description="Disordered" evidence="1">
    <location>
        <begin position="14"/>
        <end position="121"/>
    </location>
</feature>
<name>A0A1B6LIV1_9HEMI</name>
<feature type="compositionally biased region" description="Basic and acidic residues" evidence="1">
    <location>
        <begin position="19"/>
        <end position="29"/>
    </location>
</feature>
<evidence type="ECO:0000256" key="1">
    <source>
        <dbReference type="SAM" id="MobiDB-lite"/>
    </source>
</evidence>
<reference evidence="2" key="1">
    <citation type="submission" date="2015-11" db="EMBL/GenBank/DDBJ databases">
        <title>De novo transcriptome assembly of four potential Pierce s Disease insect vectors from Arizona vineyards.</title>
        <authorList>
            <person name="Tassone E.E."/>
        </authorList>
    </citation>
    <scope>NUCLEOTIDE SEQUENCE</scope>
</reference>
<protein>
    <submittedName>
        <fullName evidence="2">Uncharacterized protein</fullName>
    </submittedName>
</protein>
<evidence type="ECO:0000313" key="2">
    <source>
        <dbReference type="EMBL" id="JAT23524.1"/>
    </source>
</evidence>
<feature type="non-terminal residue" evidence="2">
    <location>
        <position position="1"/>
    </location>
</feature>
<feature type="compositionally biased region" description="Basic and acidic residues" evidence="1">
    <location>
        <begin position="61"/>
        <end position="73"/>
    </location>
</feature>
<proteinExistence type="predicted"/>
<dbReference type="EMBL" id="GEBQ01016453">
    <property type="protein sequence ID" value="JAT23524.1"/>
    <property type="molecule type" value="Transcribed_RNA"/>
</dbReference>